<dbReference type="Proteomes" id="UP001178662">
    <property type="component" value="Chromosome"/>
</dbReference>
<dbReference type="Pfam" id="PF00144">
    <property type="entry name" value="Beta-lactamase"/>
    <property type="match status" value="1"/>
</dbReference>
<dbReference type="Gene3D" id="3.40.710.10">
    <property type="entry name" value="DD-peptidase/beta-lactamase superfamily"/>
    <property type="match status" value="1"/>
</dbReference>
<dbReference type="EMBL" id="CP119317">
    <property type="protein sequence ID" value="WEK54641.1"/>
    <property type="molecule type" value="Genomic_DNA"/>
</dbReference>
<keyword evidence="3" id="KW-1185">Reference proteome</keyword>
<evidence type="ECO:0000259" key="1">
    <source>
        <dbReference type="Pfam" id="PF00144"/>
    </source>
</evidence>
<sequence length="308" mass="35093">MDTTALSHEIVAYDLSSCIINYRGELKYHYEKSRNASSQLMPINSCTKSVLSALICIAMEQQLVASPDTLISHYFPQLRYEQDERKKKITLEHLLTLTAGFHWNEFGGINSFPKMTQSSDWIQYVLEQPMSDTPGAKMVYNSGVSQLLAAILTRATGMEITRYAELHLFNPLGIEQYDWNSDPQGIHTGGFGLQLSAQDMLKFGLLYLHKGVWNNREIIPLTRVDHSTKSAIAATPPERGYYGWHWWIDSVDALHYYYARGFGGQFIFVVPTFETVVVLTRKQRKKGLSPHDLFRLHIAPLLMSPQTN</sequence>
<dbReference type="PANTHER" id="PTHR43283">
    <property type="entry name" value="BETA-LACTAMASE-RELATED"/>
    <property type="match status" value="1"/>
</dbReference>
<dbReference type="GO" id="GO:0016787">
    <property type="term" value="F:hydrolase activity"/>
    <property type="evidence" value="ECO:0007669"/>
    <property type="project" value="UniProtKB-KW"/>
</dbReference>
<dbReference type="InterPro" id="IPR001466">
    <property type="entry name" value="Beta-lactam-related"/>
</dbReference>
<reference evidence="2" key="1">
    <citation type="submission" date="2023-03" db="EMBL/GenBank/DDBJ databases">
        <title>Andean soil-derived lignocellulolytic bacterial consortium as a source of novel taxa and putative plastic-active enzymes.</title>
        <authorList>
            <person name="Diaz-Garcia L."/>
            <person name="Chuvochina M."/>
            <person name="Feuerriegel G."/>
            <person name="Bunk B."/>
            <person name="Sproer C."/>
            <person name="Streit W.R."/>
            <person name="Rodriguez L.M."/>
            <person name="Overmann J."/>
            <person name="Jimenez D.J."/>
        </authorList>
    </citation>
    <scope>NUCLEOTIDE SEQUENCE</scope>
    <source>
        <strain evidence="2">MAG 2441</strain>
    </source>
</reference>
<organism evidence="2 3">
    <name type="scientific">Candidatus Cohnella colombiensis</name>
    <dbReference type="NCBI Taxonomy" id="3121368"/>
    <lineage>
        <taxon>Bacteria</taxon>
        <taxon>Bacillati</taxon>
        <taxon>Bacillota</taxon>
        <taxon>Bacilli</taxon>
        <taxon>Bacillales</taxon>
        <taxon>Paenibacillaceae</taxon>
        <taxon>Cohnella</taxon>
    </lineage>
</organism>
<dbReference type="PANTHER" id="PTHR43283:SF7">
    <property type="entry name" value="BETA-LACTAMASE-RELATED DOMAIN-CONTAINING PROTEIN"/>
    <property type="match status" value="1"/>
</dbReference>
<feature type="domain" description="Beta-lactamase-related" evidence="1">
    <location>
        <begin position="39"/>
        <end position="280"/>
    </location>
</feature>
<name>A0AA95EXB8_9BACL</name>
<proteinExistence type="predicted"/>
<keyword evidence="2" id="KW-0378">Hydrolase</keyword>
<gene>
    <name evidence="2" type="ORF">P0Y55_00765</name>
</gene>
<dbReference type="SUPFAM" id="SSF56601">
    <property type="entry name" value="beta-lactamase/transpeptidase-like"/>
    <property type="match status" value="1"/>
</dbReference>
<dbReference type="InterPro" id="IPR050789">
    <property type="entry name" value="Diverse_Enzym_Activities"/>
</dbReference>
<evidence type="ECO:0000313" key="2">
    <source>
        <dbReference type="EMBL" id="WEK54641.1"/>
    </source>
</evidence>
<protein>
    <submittedName>
        <fullName evidence="2">Serine hydrolase</fullName>
    </submittedName>
</protein>
<dbReference type="InterPro" id="IPR012338">
    <property type="entry name" value="Beta-lactam/transpept-like"/>
</dbReference>
<evidence type="ECO:0000313" key="3">
    <source>
        <dbReference type="Proteomes" id="UP001178662"/>
    </source>
</evidence>
<accession>A0AA95EXB8</accession>
<dbReference type="AlphaFoldDB" id="A0AA95EXB8"/>